<dbReference type="InterPro" id="IPR003776">
    <property type="entry name" value="YcaO-like_dom"/>
</dbReference>
<sequence>MTHSIAPSPQAPAGMPLGGVAGRVTAEDRAKVVMPGTDRARPVEVSLANALRCAKLVGVTRLADVTHLDTVGIPTYQAIRPTSRTLTVSQGKGLSDALASVSALMESTELWHAENAVLDRFVETIAKLRPALTYDPYTDLPLEENHLLHDGLPLEWVTATQLPDGRPVPVPYRLVNLDFTDPMGWRPRIFQETSNGLASGNTFVEAVLHALYEVVERDALARGPQPLDRCPRFDPRELDSDPVNELLDRFEAAEVAVDAHWVPSPTGMPCVLVRVVSGDYQIIAGGYGCHLKTEIATTRALTEAAQSRLTLISGARDDMVRRDYDPVSEMTQAPRLADRQHQCQPLPASLRASTSHESLLEDLVEVNRRCVAAYPAPPLILDLGQPEIGLSVARVIVPGARLNEGLA</sequence>
<dbReference type="NCBIfam" id="TIGR00702">
    <property type="entry name" value="YcaO-type kinase domain"/>
    <property type="match status" value="1"/>
</dbReference>
<proteinExistence type="predicted"/>
<reference evidence="4" key="1">
    <citation type="journal article" date="2019" name="Int. J. Syst. Evol. Microbiol.">
        <title>The Global Catalogue of Microorganisms (GCM) 10K type strain sequencing project: providing services to taxonomists for standard genome sequencing and annotation.</title>
        <authorList>
            <consortium name="The Broad Institute Genomics Platform"/>
            <consortium name="The Broad Institute Genome Sequencing Center for Infectious Disease"/>
            <person name="Wu L."/>
            <person name="Ma J."/>
        </authorList>
    </citation>
    <scope>NUCLEOTIDE SEQUENCE [LARGE SCALE GENOMIC DNA]</scope>
    <source>
        <strain evidence="4">JCM 18304</strain>
    </source>
</reference>
<dbReference type="RefSeq" id="WP_345635129.1">
    <property type="nucleotide sequence ID" value="NZ_BAABJQ010000021.1"/>
</dbReference>
<evidence type="ECO:0000256" key="1">
    <source>
        <dbReference type="SAM" id="MobiDB-lite"/>
    </source>
</evidence>
<feature type="domain" description="YcaO" evidence="2">
    <location>
        <begin position="91"/>
        <end position="407"/>
    </location>
</feature>
<accession>A0ABP9SFG0</accession>
<dbReference type="Pfam" id="PF02624">
    <property type="entry name" value="YcaO"/>
    <property type="match status" value="1"/>
</dbReference>
<dbReference type="Proteomes" id="UP001501570">
    <property type="component" value="Unassembled WGS sequence"/>
</dbReference>
<evidence type="ECO:0000313" key="3">
    <source>
        <dbReference type="EMBL" id="GAA5194542.1"/>
    </source>
</evidence>
<dbReference type="PANTHER" id="PTHR37809:SF1">
    <property type="entry name" value="RIBOSOMAL PROTEIN S12 METHYLTHIOTRANSFERASE ACCESSORY FACTOR YCAO"/>
    <property type="match status" value="1"/>
</dbReference>
<dbReference type="PANTHER" id="PTHR37809">
    <property type="entry name" value="RIBOSOMAL PROTEIN S12 METHYLTHIOTRANSFERASE ACCESSORY FACTOR YCAO"/>
    <property type="match status" value="1"/>
</dbReference>
<dbReference type="Gene3D" id="3.30.1330.230">
    <property type="match status" value="1"/>
</dbReference>
<feature type="region of interest" description="Disordered" evidence="1">
    <location>
        <begin position="1"/>
        <end position="20"/>
    </location>
</feature>
<dbReference type="EMBL" id="BAABJQ010000021">
    <property type="protein sequence ID" value="GAA5194542.1"/>
    <property type="molecule type" value="Genomic_DNA"/>
</dbReference>
<comment type="caution">
    <text evidence="3">The sequence shown here is derived from an EMBL/GenBank/DDBJ whole genome shotgun (WGS) entry which is preliminary data.</text>
</comment>
<protein>
    <submittedName>
        <fullName evidence="3">YcaO-like family protein</fullName>
    </submittedName>
</protein>
<evidence type="ECO:0000259" key="2">
    <source>
        <dbReference type="PROSITE" id="PS51664"/>
    </source>
</evidence>
<evidence type="ECO:0000313" key="4">
    <source>
        <dbReference type="Proteomes" id="UP001501570"/>
    </source>
</evidence>
<dbReference type="PROSITE" id="PS51664">
    <property type="entry name" value="YCAO"/>
    <property type="match status" value="1"/>
</dbReference>
<keyword evidence="4" id="KW-1185">Reference proteome</keyword>
<organism evidence="3 4">
    <name type="scientific">Rugosimonospora acidiphila</name>
    <dbReference type="NCBI Taxonomy" id="556531"/>
    <lineage>
        <taxon>Bacteria</taxon>
        <taxon>Bacillati</taxon>
        <taxon>Actinomycetota</taxon>
        <taxon>Actinomycetes</taxon>
        <taxon>Micromonosporales</taxon>
        <taxon>Micromonosporaceae</taxon>
        <taxon>Rugosimonospora</taxon>
    </lineage>
</organism>
<gene>
    <name evidence="3" type="ORF">GCM10023322_59200</name>
</gene>
<name>A0ABP9SFG0_9ACTN</name>